<dbReference type="Proteomes" id="UP000269539">
    <property type="component" value="Unassembled WGS sequence"/>
</dbReference>
<comment type="caution">
    <text evidence="1">The sequence shown here is derived from an EMBL/GenBank/DDBJ whole genome shotgun (WGS) entry which is preliminary data.</text>
</comment>
<gene>
    <name evidence="1" type="ORF">D0864_04307</name>
</gene>
<dbReference type="EMBL" id="QWIO01000365">
    <property type="protein sequence ID" value="RMY98669.1"/>
    <property type="molecule type" value="Genomic_DNA"/>
</dbReference>
<proteinExistence type="predicted"/>
<evidence type="ECO:0000313" key="2">
    <source>
        <dbReference type="Proteomes" id="UP000269539"/>
    </source>
</evidence>
<dbReference type="VEuPathDB" id="FungiDB:BTJ68_14261"/>
<dbReference type="AlphaFoldDB" id="A0A3M7GBV8"/>
<reference evidence="1 2" key="1">
    <citation type="journal article" date="2018" name="BMC Genomics">
        <title>Genomic evidence for intraspecific hybridization in a clonal and extremely halotolerant yeast.</title>
        <authorList>
            <person name="Gostincar C."/>
            <person name="Stajich J.E."/>
            <person name="Zupancic J."/>
            <person name="Zalar P."/>
            <person name="Gunde-Cimerman N."/>
        </authorList>
    </citation>
    <scope>NUCLEOTIDE SEQUENCE [LARGE SCALE GENOMIC DNA]</scope>
    <source>
        <strain evidence="1 2">EXF-10513</strain>
    </source>
</reference>
<accession>A0A3M7GBV8</accession>
<organism evidence="1 2">
    <name type="scientific">Hortaea werneckii</name>
    <name type="common">Black yeast</name>
    <name type="synonym">Cladosporium werneckii</name>
    <dbReference type="NCBI Taxonomy" id="91943"/>
    <lineage>
        <taxon>Eukaryota</taxon>
        <taxon>Fungi</taxon>
        <taxon>Dikarya</taxon>
        <taxon>Ascomycota</taxon>
        <taxon>Pezizomycotina</taxon>
        <taxon>Dothideomycetes</taxon>
        <taxon>Dothideomycetidae</taxon>
        <taxon>Mycosphaerellales</taxon>
        <taxon>Teratosphaeriaceae</taxon>
        <taxon>Hortaea</taxon>
    </lineage>
</organism>
<name>A0A3M7GBV8_HORWE</name>
<sequence>MADAGGRNGTYYVPCLYRTAVVPSDDQLPAPSSCSLLPRLLHCPSIRVHDRKSSVPRHRLSHHRLSFCSEAESHSKKFPLCMPPLASGRYQPNGYRHYH</sequence>
<protein>
    <submittedName>
        <fullName evidence="1">Uncharacterized protein</fullName>
    </submittedName>
</protein>
<evidence type="ECO:0000313" key="1">
    <source>
        <dbReference type="EMBL" id="RMY98669.1"/>
    </source>
</evidence>